<gene>
    <name evidence="3" type="ORF">GCM10008174_18580</name>
</gene>
<dbReference type="AlphaFoldDB" id="A0A9W6JMX0"/>
<organism evidence="3 4">
    <name type="scientific">Methylopila turkensis</name>
    <dbReference type="NCBI Taxonomy" id="1437816"/>
    <lineage>
        <taxon>Bacteria</taxon>
        <taxon>Pseudomonadati</taxon>
        <taxon>Pseudomonadota</taxon>
        <taxon>Alphaproteobacteria</taxon>
        <taxon>Hyphomicrobiales</taxon>
        <taxon>Methylopilaceae</taxon>
        <taxon>Methylopila</taxon>
    </lineage>
</organism>
<evidence type="ECO:0000259" key="2">
    <source>
        <dbReference type="SMART" id="SM00382"/>
    </source>
</evidence>
<dbReference type="PANTHER" id="PTHR23076:SF97">
    <property type="entry name" value="ATP-DEPENDENT ZINC METALLOPROTEASE YME1L1"/>
    <property type="match status" value="1"/>
</dbReference>
<dbReference type="InterPro" id="IPR003960">
    <property type="entry name" value="ATPase_AAA_CS"/>
</dbReference>
<dbReference type="Gene3D" id="3.40.50.300">
    <property type="entry name" value="P-loop containing nucleotide triphosphate hydrolases"/>
    <property type="match status" value="1"/>
</dbReference>
<dbReference type="Proteomes" id="UP001143309">
    <property type="component" value="Unassembled WGS sequence"/>
</dbReference>
<dbReference type="InterPro" id="IPR003959">
    <property type="entry name" value="ATPase_AAA_core"/>
</dbReference>
<dbReference type="GO" id="GO:0005524">
    <property type="term" value="F:ATP binding"/>
    <property type="evidence" value="ECO:0007669"/>
    <property type="project" value="UniProtKB-KW"/>
</dbReference>
<dbReference type="GO" id="GO:0005886">
    <property type="term" value="C:plasma membrane"/>
    <property type="evidence" value="ECO:0007669"/>
    <property type="project" value="TreeGrafter"/>
</dbReference>
<dbReference type="Gene3D" id="1.20.58.760">
    <property type="entry name" value="Peptidase M41"/>
    <property type="match status" value="1"/>
</dbReference>
<dbReference type="RefSeq" id="WP_271200587.1">
    <property type="nucleotide sequence ID" value="NZ_BSFL01000002.1"/>
</dbReference>
<keyword evidence="4" id="KW-1185">Reference proteome</keyword>
<dbReference type="GO" id="GO:0006508">
    <property type="term" value="P:proteolysis"/>
    <property type="evidence" value="ECO:0007669"/>
    <property type="project" value="InterPro"/>
</dbReference>
<dbReference type="GO" id="GO:0030163">
    <property type="term" value="P:protein catabolic process"/>
    <property type="evidence" value="ECO:0007669"/>
    <property type="project" value="TreeGrafter"/>
</dbReference>
<dbReference type="EMBL" id="BSFL01000002">
    <property type="protein sequence ID" value="GLK80117.1"/>
    <property type="molecule type" value="Genomic_DNA"/>
</dbReference>
<dbReference type="SUPFAM" id="SSF140990">
    <property type="entry name" value="FtsH protease domain-like"/>
    <property type="match status" value="1"/>
</dbReference>
<dbReference type="GO" id="GO:0016887">
    <property type="term" value="F:ATP hydrolysis activity"/>
    <property type="evidence" value="ECO:0007669"/>
    <property type="project" value="InterPro"/>
</dbReference>
<dbReference type="InterPro" id="IPR027417">
    <property type="entry name" value="P-loop_NTPase"/>
</dbReference>
<dbReference type="GO" id="GO:0004222">
    <property type="term" value="F:metalloendopeptidase activity"/>
    <property type="evidence" value="ECO:0007669"/>
    <property type="project" value="InterPro"/>
</dbReference>
<reference evidence="3" key="2">
    <citation type="submission" date="2023-01" db="EMBL/GenBank/DDBJ databases">
        <authorList>
            <person name="Sun Q."/>
            <person name="Evtushenko L."/>
        </authorList>
    </citation>
    <scope>NUCLEOTIDE SEQUENCE</scope>
    <source>
        <strain evidence="3">VKM B-2748</strain>
    </source>
</reference>
<dbReference type="InterPro" id="IPR000642">
    <property type="entry name" value="Peptidase_M41"/>
</dbReference>
<evidence type="ECO:0000313" key="4">
    <source>
        <dbReference type="Proteomes" id="UP001143309"/>
    </source>
</evidence>
<proteinExistence type="inferred from homology"/>
<protein>
    <recommendedName>
        <fullName evidence="2">AAA+ ATPase domain-containing protein</fullName>
    </recommendedName>
</protein>
<dbReference type="GO" id="GO:0004176">
    <property type="term" value="F:ATP-dependent peptidase activity"/>
    <property type="evidence" value="ECO:0007669"/>
    <property type="project" value="InterPro"/>
</dbReference>
<evidence type="ECO:0000313" key="3">
    <source>
        <dbReference type="EMBL" id="GLK80117.1"/>
    </source>
</evidence>
<evidence type="ECO:0000256" key="1">
    <source>
        <dbReference type="RuleBase" id="RU003651"/>
    </source>
</evidence>
<keyword evidence="1" id="KW-0067">ATP-binding</keyword>
<accession>A0A9W6JMX0</accession>
<dbReference type="CDD" id="cd19481">
    <property type="entry name" value="RecA-like_protease"/>
    <property type="match status" value="1"/>
</dbReference>
<comment type="caution">
    <text evidence="3">The sequence shown here is derived from an EMBL/GenBank/DDBJ whole genome shotgun (WGS) entry which is preliminary data.</text>
</comment>
<dbReference type="InterPro" id="IPR037219">
    <property type="entry name" value="Peptidase_M41-like"/>
</dbReference>
<comment type="similarity">
    <text evidence="1">Belongs to the AAA ATPase family.</text>
</comment>
<dbReference type="InterPro" id="IPR003593">
    <property type="entry name" value="AAA+_ATPase"/>
</dbReference>
<dbReference type="PANTHER" id="PTHR23076">
    <property type="entry name" value="METALLOPROTEASE M41 FTSH"/>
    <property type="match status" value="1"/>
</dbReference>
<sequence length="640" mass="67624">MSKQKFDDVSDDDDELVSRAPSAALAREMLREAMPPAVRRAISDQTPTLVVLTASGAGCVKWLGITAKRVCACASVISVPSAPKPSASSQFEMNLLLPTIVITGDASWVPSEIIAAQDHSATLRLTPRVVACAIAAYCRSSPPRLTAADLVGLQFEDVAFAIRHGDRAVDCVARLRRTRARRSAHGRPASAPPLERLSGFGPALDEIKAIAADVRRQHGRGERSPSILLYGPPGTGKTMLAGSLAQSVSLPMVRTSVADWFVGDGHLGAVVTKADEFFRSAEAHGACVAFLDEIEAIPDRSGLRDEHRAWWTTIATGILTMIDRTRAAAPGVLLVAATNHYERLDAAVKRPGRFDRHIQILGPRSPDDASDILRFHLGEALDADALAAAGAIASAQEMTGAAIEAAVRAARSNARAAGRPVELADLVRLLAPSNERDAVRRRSTAIHEAGHAIVAHAIGLKVDVVSIVASGKALGFTRYADGAFVENSRAAIEAHVIAGLAGRAADELLSGGAAAGAVADLRFATHLIAALHACYGLGDTLASRGDLERAETLLDCDPGLARLVEDELQRLMTVSRDLVARHRGAILALAERLSARRVVAASEVAEMFDASMRDHGIGAMRDSRQATAPAHEACANPQIE</sequence>
<dbReference type="SUPFAM" id="SSF52540">
    <property type="entry name" value="P-loop containing nucleoside triphosphate hydrolases"/>
    <property type="match status" value="1"/>
</dbReference>
<keyword evidence="1" id="KW-0547">Nucleotide-binding</keyword>
<dbReference type="Pfam" id="PF01434">
    <property type="entry name" value="Peptidase_M41"/>
    <property type="match status" value="1"/>
</dbReference>
<feature type="domain" description="AAA+ ATPase" evidence="2">
    <location>
        <begin position="223"/>
        <end position="364"/>
    </location>
</feature>
<name>A0A9W6JMX0_9HYPH</name>
<dbReference type="PROSITE" id="PS00674">
    <property type="entry name" value="AAA"/>
    <property type="match status" value="1"/>
</dbReference>
<dbReference type="Pfam" id="PF00004">
    <property type="entry name" value="AAA"/>
    <property type="match status" value="1"/>
</dbReference>
<dbReference type="SMART" id="SM00382">
    <property type="entry name" value="AAA"/>
    <property type="match status" value="1"/>
</dbReference>
<reference evidence="3" key="1">
    <citation type="journal article" date="2014" name="Int. J. Syst. Evol. Microbiol.">
        <title>Complete genome sequence of Corynebacterium casei LMG S-19264T (=DSM 44701T), isolated from a smear-ripened cheese.</title>
        <authorList>
            <consortium name="US DOE Joint Genome Institute (JGI-PGF)"/>
            <person name="Walter F."/>
            <person name="Albersmeier A."/>
            <person name="Kalinowski J."/>
            <person name="Ruckert C."/>
        </authorList>
    </citation>
    <scope>NUCLEOTIDE SEQUENCE</scope>
    <source>
        <strain evidence="3">VKM B-2748</strain>
    </source>
</reference>